<organism evidence="10 11">
    <name type="scientific">Corynebacterium occultum</name>
    <dbReference type="NCBI Taxonomy" id="2675219"/>
    <lineage>
        <taxon>Bacteria</taxon>
        <taxon>Bacillati</taxon>
        <taxon>Actinomycetota</taxon>
        <taxon>Actinomycetes</taxon>
        <taxon>Mycobacteriales</taxon>
        <taxon>Corynebacteriaceae</taxon>
        <taxon>Corynebacterium</taxon>
    </lineage>
</organism>
<dbReference type="PANTHER" id="PTHR42940">
    <property type="entry name" value="ALCOHOL DEHYDROGENASE 1-RELATED"/>
    <property type="match status" value="1"/>
</dbReference>
<feature type="domain" description="Enoyl reductase (ER)" evidence="9">
    <location>
        <begin position="8"/>
        <end position="326"/>
    </location>
</feature>
<keyword evidence="4" id="KW-0479">Metal-binding</keyword>
<name>A0A6B8WD18_9CORY</name>
<comment type="cofactor">
    <cofactor evidence="1">
        <name>Zn(2+)</name>
        <dbReference type="ChEBI" id="CHEBI:29105"/>
    </cofactor>
</comment>
<dbReference type="InterPro" id="IPR014187">
    <property type="entry name" value="ADH_Zn_typ-2"/>
</dbReference>
<comment type="catalytic activity">
    <reaction evidence="7">
        <text>a secondary alcohol + NAD(+) = a ketone + NADH + H(+)</text>
        <dbReference type="Rhea" id="RHEA:10740"/>
        <dbReference type="ChEBI" id="CHEBI:15378"/>
        <dbReference type="ChEBI" id="CHEBI:17087"/>
        <dbReference type="ChEBI" id="CHEBI:35681"/>
        <dbReference type="ChEBI" id="CHEBI:57540"/>
        <dbReference type="ChEBI" id="CHEBI:57945"/>
        <dbReference type="EC" id="1.1.1.1"/>
    </reaction>
</comment>
<dbReference type="Gene3D" id="3.40.50.720">
    <property type="entry name" value="NAD(P)-binding Rossmann-like Domain"/>
    <property type="match status" value="1"/>
</dbReference>
<evidence type="ECO:0000256" key="2">
    <source>
        <dbReference type="ARBA" id="ARBA00008072"/>
    </source>
</evidence>
<dbReference type="CDD" id="cd08298">
    <property type="entry name" value="CAD2"/>
    <property type="match status" value="1"/>
</dbReference>
<dbReference type="Proteomes" id="UP000424462">
    <property type="component" value="Plasmid pCOCCU"/>
</dbReference>
<dbReference type="SMART" id="SM00829">
    <property type="entry name" value="PKS_ER"/>
    <property type="match status" value="1"/>
</dbReference>
<evidence type="ECO:0000256" key="5">
    <source>
        <dbReference type="ARBA" id="ARBA00022833"/>
    </source>
</evidence>
<evidence type="ECO:0000256" key="8">
    <source>
        <dbReference type="ARBA" id="ARBA00049243"/>
    </source>
</evidence>
<dbReference type="InterPro" id="IPR020843">
    <property type="entry name" value="ER"/>
</dbReference>
<sequence>MRAWRTGATPGQLELVEAPLPEPQVGEVLVKVEVCGVCRTDLHVIDQELTVHHPGVIPGHQVVGTVETTGPGVLELHPGDRVGVAWLRGTCGVCQWCRTGRENLCPRSTYTGWDADGGYADYVTVPEAFAYQLPAQLDAVTLAPLLCAGIIGYRAFKRSALPPGGRLGIYGFGSSGHLTATLALAAGAEVYAMTRGERNRQLARDLGLSFVGDSHERPPQLLDSAIVFAPAGDIVPTALQATQRGGTVTLAGIHMTDVPSLTYQEHLFNERDLRTVTANTRADGIEFLRLASRLKMSPQITVYDFEETNKALSDLRDGRASGSLVVTL</sequence>
<comment type="catalytic activity">
    <reaction evidence="8">
        <text>a primary alcohol + NAD(+) = an aldehyde + NADH + H(+)</text>
        <dbReference type="Rhea" id="RHEA:10736"/>
        <dbReference type="ChEBI" id="CHEBI:15378"/>
        <dbReference type="ChEBI" id="CHEBI:15734"/>
        <dbReference type="ChEBI" id="CHEBI:17478"/>
        <dbReference type="ChEBI" id="CHEBI:57540"/>
        <dbReference type="ChEBI" id="CHEBI:57945"/>
        <dbReference type="EC" id="1.1.1.1"/>
    </reaction>
</comment>
<evidence type="ECO:0000256" key="6">
    <source>
        <dbReference type="ARBA" id="ARBA00023002"/>
    </source>
</evidence>
<dbReference type="InterPro" id="IPR036291">
    <property type="entry name" value="NAD(P)-bd_dom_sf"/>
</dbReference>
<evidence type="ECO:0000256" key="4">
    <source>
        <dbReference type="ARBA" id="ARBA00022723"/>
    </source>
</evidence>
<dbReference type="RefSeq" id="WP_156233011.1">
    <property type="nucleotide sequence ID" value="NZ_CP046456.1"/>
</dbReference>
<evidence type="ECO:0000313" key="10">
    <source>
        <dbReference type="EMBL" id="QGU08756.1"/>
    </source>
</evidence>
<gene>
    <name evidence="10" type="primary">adh</name>
    <name evidence="10" type="ORF">COCCU_14330</name>
</gene>
<dbReference type="SUPFAM" id="SSF50129">
    <property type="entry name" value="GroES-like"/>
    <property type="match status" value="1"/>
</dbReference>
<dbReference type="GO" id="GO:0004022">
    <property type="term" value="F:alcohol dehydrogenase (NAD+) activity"/>
    <property type="evidence" value="ECO:0007669"/>
    <property type="project" value="UniProtKB-EC"/>
</dbReference>
<dbReference type="InterPro" id="IPR013149">
    <property type="entry name" value="ADH-like_C"/>
</dbReference>
<dbReference type="InterPro" id="IPR013154">
    <property type="entry name" value="ADH-like_N"/>
</dbReference>
<dbReference type="GO" id="GO:0046872">
    <property type="term" value="F:metal ion binding"/>
    <property type="evidence" value="ECO:0007669"/>
    <property type="project" value="UniProtKB-KW"/>
</dbReference>
<geneLocation type="plasmid" evidence="11">
    <name>pcoccu</name>
</geneLocation>
<evidence type="ECO:0000256" key="1">
    <source>
        <dbReference type="ARBA" id="ARBA00001947"/>
    </source>
</evidence>
<dbReference type="Gene3D" id="3.90.180.10">
    <property type="entry name" value="Medium-chain alcohol dehydrogenases, catalytic domain"/>
    <property type="match status" value="1"/>
</dbReference>
<dbReference type="EMBL" id="CP046456">
    <property type="protein sequence ID" value="QGU08756.1"/>
    <property type="molecule type" value="Genomic_DNA"/>
</dbReference>
<protein>
    <recommendedName>
        <fullName evidence="3">alcohol dehydrogenase</fullName>
        <ecNumber evidence="3">1.1.1.1</ecNumber>
    </recommendedName>
</protein>
<evidence type="ECO:0000256" key="3">
    <source>
        <dbReference type="ARBA" id="ARBA00013190"/>
    </source>
</evidence>
<keyword evidence="6 10" id="KW-0560">Oxidoreductase</keyword>
<dbReference type="PANTHER" id="PTHR42940:SF8">
    <property type="entry name" value="VACUOLAR PROTEIN SORTING-ASSOCIATED PROTEIN 11"/>
    <property type="match status" value="1"/>
</dbReference>
<dbReference type="InterPro" id="IPR011032">
    <property type="entry name" value="GroES-like_sf"/>
</dbReference>
<evidence type="ECO:0000313" key="11">
    <source>
        <dbReference type="Proteomes" id="UP000424462"/>
    </source>
</evidence>
<dbReference type="Pfam" id="PF00107">
    <property type="entry name" value="ADH_zinc_N"/>
    <property type="match status" value="1"/>
</dbReference>
<evidence type="ECO:0000259" key="9">
    <source>
        <dbReference type="SMART" id="SM00829"/>
    </source>
</evidence>
<keyword evidence="5" id="KW-0862">Zinc</keyword>
<dbReference type="GO" id="GO:0005737">
    <property type="term" value="C:cytoplasm"/>
    <property type="evidence" value="ECO:0007669"/>
    <property type="project" value="TreeGrafter"/>
</dbReference>
<accession>A0A6B8WD18</accession>
<dbReference type="AlphaFoldDB" id="A0A6B8WD18"/>
<dbReference type="KEGG" id="cok:COCCU_14330"/>
<dbReference type="SUPFAM" id="SSF51735">
    <property type="entry name" value="NAD(P)-binding Rossmann-fold domains"/>
    <property type="match status" value="1"/>
</dbReference>
<evidence type="ECO:0000256" key="7">
    <source>
        <dbReference type="ARBA" id="ARBA00049164"/>
    </source>
</evidence>
<reference evidence="10 11" key="1">
    <citation type="submission" date="2019-11" db="EMBL/GenBank/DDBJ databases">
        <title>Complete genome sequence of Corynebacterium kalinowskii 1959, a novel Corynebacterium species isolated from soil of a small paddock in Vilsendorf, Germany.</title>
        <authorList>
            <person name="Schaffert L."/>
            <person name="Ruwe M."/>
            <person name="Milse J."/>
            <person name="Hanuschka K."/>
            <person name="Ortseifen V."/>
            <person name="Droste J."/>
            <person name="Brandt D."/>
            <person name="Schlueter L."/>
            <person name="Kutter Y."/>
            <person name="Vinke S."/>
            <person name="Viehoefer P."/>
            <person name="Jacob L."/>
            <person name="Luebke N.-C."/>
            <person name="Schulte-Berndt E."/>
            <person name="Hain C."/>
            <person name="Linder M."/>
            <person name="Schmidt P."/>
            <person name="Wollenschlaeger L."/>
            <person name="Luttermann T."/>
            <person name="Thieme E."/>
            <person name="Hassa J."/>
            <person name="Haak M."/>
            <person name="Wittchen M."/>
            <person name="Mentz A."/>
            <person name="Persicke M."/>
            <person name="Busche T."/>
            <person name="Ruckert C."/>
        </authorList>
    </citation>
    <scope>NUCLEOTIDE SEQUENCE [LARGE SCALE GENOMIC DNA]</scope>
    <source>
        <strain evidence="10 11">2039</strain>
        <plasmid evidence="11">pcoccu</plasmid>
    </source>
</reference>
<comment type="similarity">
    <text evidence="2">Belongs to the zinc-containing alcohol dehydrogenase family.</text>
</comment>
<dbReference type="EC" id="1.1.1.1" evidence="3"/>
<keyword evidence="11" id="KW-1185">Reference proteome</keyword>
<keyword evidence="10" id="KW-0614">Plasmid</keyword>
<dbReference type="NCBIfam" id="TIGR02822">
    <property type="entry name" value="adh_fam_2"/>
    <property type="match status" value="1"/>
</dbReference>
<dbReference type="Pfam" id="PF08240">
    <property type="entry name" value="ADH_N"/>
    <property type="match status" value="1"/>
</dbReference>
<proteinExistence type="inferred from homology"/>